<feature type="non-terminal residue" evidence="9">
    <location>
        <position position="1"/>
    </location>
</feature>
<dbReference type="CDD" id="cd00130">
    <property type="entry name" value="PAS"/>
    <property type="match status" value="2"/>
</dbReference>
<evidence type="ECO:0000256" key="5">
    <source>
        <dbReference type="ARBA" id="ARBA00023163"/>
    </source>
</evidence>
<dbReference type="AlphaFoldDB" id="U5YR84"/>
<dbReference type="FunFam" id="3.30.450.20:FF:000047">
    <property type="entry name" value="SIM bHLH transcription factor 2"/>
    <property type="match status" value="1"/>
</dbReference>
<proteinExistence type="evidence at transcript level"/>
<dbReference type="InterPro" id="IPR000014">
    <property type="entry name" value="PAS"/>
</dbReference>
<comment type="subcellular location">
    <subcellularLocation>
        <location evidence="1">Nucleus</location>
    </subcellularLocation>
</comment>
<dbReference type="Pfam" id="PF00989">
    <property type="entry name" value="PAS"/>
    <property type="match status" value="1"/>
</dbReference>
<evidence type="ECO:0000256" key="1">
    <source>
        <dbReference type="ARBA" id="ARBA00004123"/>
    </source>
</evidence>
<protein>
    <submittedName>
        <fullName evidence="9">Sim protein</fullName>
    </submittedName>
</protein>
<dbReference type="InterPro" id="IPR035965">
    <property type="entry name" value="PAS-like_dom_sf"/>
</dbReference>
<dbReference type="SMART" id="SM00086">
    <property type="entry name" value="PAC"/>
    <property type="match status" value="1"/>
</dbReference>
<dbReference type="Gene3D" id="3.30.450.20">
    <property type="entry name" value="PAS domain"/>
    <property type="match status" value="2"/>
</dbReference>
<dbReference type="InterPro" id="IPR001610">
    <property type="entry name" value="PAC"/>
</dbReference>
<dbReference type="SMART" id="SM00091">
    <property type="entry name" value="PAS"/>
    <property type="match status" value="2"/>
</dbReference>
<dbReference type="PROSITE" id="PS50112">
    <property type="entry name" value="PAS"/>
    <property type="match status" value="2"/>
</dbReference>
<dbReference type="PANTHER" id="PTHR23043:SF36">
    <property type="entry name" value="PROTEIN SINGLE-MINDED"/>
    <property type="match status" value="1"/>
</dbReference>
<evidence type="ECO:0000313" key="9">
    <source>
        <dbReference type="EMBL" id="AGZ94936.1"/>
    </source>
</evidence>
<keyword evidence="2" id="KW-0677">Repeat</keyword>
<dbReference type="GO" id="GO:0005634">
    <property type="term" value="C:nucleus"/>
    <property type="evidence" value="ECO:0007669"/>
    <property type="project" value="UniProtKB-SubCell"/>
</dbReference>
<feature type="compositionally biased region" description="Low complexity" evidence="7">
    <location>
        <begin position="403"/>
        <end position="416"/>
    </location>
</feature>
<organism evidence="9">
    <name type="scientific">Schmidtea mediterranea</name>
    <name type="common">Freshwater planarian flatworm</name>
    <dbReference type="NCBI Taxonomy" id="79327"/>
    <lineage>
        <taxon>Eukaryota</taxon>
        <taxon>Metazoa</taxon>
        <taxon>Spiralia</taxon>
        <taxon>Lophotrochozoa</taxon>
        <taxon>Platyhelminthes</taxon>
        <taxon>Rhabditophora</taxon>
        <taxon>Seriata</taxon>
        <taxon>Tricladida</taxon>
        <taxon>Continenticola</taxon>
        <taxon>Geoplanoidea</taxon>
        <taxon>Dugesiidae</taxon>
        <taxon>Schmidtea</taxon>
    </lineage>
</organism>
<dbReference type="OrthoDB" id="6021714at2759"/>
<evidence type="ECO:0000256" key="7">
    <source>
        <dbReference type="SAM" id="MobiDB-lite"/>
    </source>
</evidence>
<reference evidence="9" key="1">
    <citation type="journal article" date="2013" name="Development">
        <title>Genome-wide analysis of the bHLH gene family in planarians identifies factors required for adult neurogenesis and neuronal regeneration.</title>
        <authorList>
            <person name="Cowles M.W."/>
            <person name="Brown D.D."/>
            <person name="Nisperos S.V."/>
            <person name="Stanley B.N."/>
            <person name="Pearson B.J."/>
            <person name="Zayas R.M."/>
        </authorList>
    </citation>
    <scope>NUCLEOTIDE SEQUENCE</scope>
</reference>
<feature type="domain" description="PAS" evidence="8">
    <location>
        <begin position="41"/>
        <end position="104"/>
    </location>
</feature>
<evidence type="ECO:0000256" key="6">
    <source>
        <dbReference type="ARBA" id="ARBA00023242"/>
    </source>
</evidence>
<accession>U5YR84</accession>
<evidence type="ECO:0000256" key="4">
    <source>
        <dbReference type="ARBA" id="ARBA00023125"/>
    </source>
</evidence>
<keyword evidence="4" id="KW-0238">DNA-binding</keyword>
<dbReference type="EMBL" id="KF487121">
    <property type="protein sequence ID" value="AGZ94936.1"/>
    <property type="molecule type" value="mRNA"/>
</dbReference>
<feature type="domain" description="PAS" evidence="8">
    <location>
        <begin position="200"/>
        <end position="255"/>
    </location>
</feature>
<keyword evidence="3" id="KW-0805">Transcription regulation</keyword>
<dbReference type="PANTHER" id="PTHR23043">
    <property type="entry name" value="HYPOXIA-INDUCIBLE FACTOR 1 ALPHA"/>
    <property type="match status" value="1"/>
</dbReference>
<feature type="compositionally biased region" description="Polar residues" evidence="7">
    <location>
        <begin position="376"/>
        <end position="397"/>
    </location>
</feature>
<dbReference type="InterPro" id="IPR013655">
    <property type="entry name" value="PAS_fold_3"/>
</dbReference>
<sequence length="638" mass="72513">ASIIRLTSSYLKMRNVFPDGLGEIWHNHISNALFDGENTIEKELGSYLLQTLEGFVFLIAADGKIMYISETASVHLGLSQVELTGNSIFEYIHPADHEEMSSLLSCLPSAVPSYQYSYYSQEYEIEKSFSIRLKCVLAKRNAGLTNGGYKVIHCSGYLKVKTIITIDGNQCIQNMGLIAVGHSLPPSAMTEMKMHSNMFMFRANLDLRLIFLDTKVASLTGYEPQDLIEKTFYQFIHTCDILHVRHSHQTLLMKGQVITKYYRFLTRNGGWKWMQSYITIVHNSRSSRPHCVVSVNYVLSDVEAKDLILQTDQIMTREDNSIGYIPTCTPLSSSNSINVDLNISQQPLYNRMCNYSMSSDYPIPRRTKYKIRPNKQSKNNNSQHPYSLPNSASTPTTAPVARNSDYSQINSNSSESSFIRSSEKTELFAQKVNQLPTDENQYPISNSSVSDNKPFLNDNSDTIGDKSIITYHQDQLASSYSKISTESIFNTGMYNSSFAFLDSSMYNYNSTGSINDLSRRIPEHLWNKFVRPNFYYPLVNSNSDNSNLYINPDKISTEINNKLYDNGVDIQSGMPPFADKSVLIDSNMHTFDSKIDLSVNYYQQNVSNFNPNTDRRVDPLRFSVIQNPKDYCYNVMTA</sequence>
<evidence type="ECO:0000256" key="3">
    <source>
        <dbReference type="ARBA" id="ARBA00023015"/>
    </source>
</evidence>
<gene>
    <name evidence="9" type="primary">sim</name>
</gene>
<keyword evidence="6" id="KW-0539">Nucleus</keyword>
<dbReference type="NCBIfam" id="TIGR00229">
    <property type="entry name" value="sensory_box"/>
    <property type="match status" value="1"/>
</dbReference>
<dbReference type="SUPFAM" id="SSF55785">
    <property type="entry name" value="PYP-like sensor domain (PAS domain)"/>
    <property type="match status" value="2"/>
</dbReference>
<name>U5YR84_SCHMD</name>
<dbReference type="Pfam" id="PF08447">
    <property type="entry name" value="PAS_3"/>
    <property type="match status" value="1"/>
</dbReference>
<feature type="region of interest" description="Disordered" evidence="7">
    <location>
        <begin position="371"/>
        <end position="416"/>
    </location>
</feature>
<dbReference type="GO" id="GO:0000977">
    <property type="term" value="F:RNA polymerase II transcription regulatory region sequence-specific DNA binding"/>
    <property type="evidence" value="ECO:0007669"/>
    <property type="project" value="TreeGrafter"/>
</dbReference>
<evidence type="ECO:0000259" key="8">
    <source>
        <dbReference type="PROSITE" id="PS50112"/>
    </source>
</evidence>
<evidence type="ECO:0000256" key="2">
    <source>
        <dbReference type="ARBA" id="ARBA00022737"/>
    </source>
</evidence>
<keyword evidence="5" id="KW-0804">Transcription</keyword>
<dbReference type="GO" id="GO:0000981">
    <property type="term" value="F:DNA-binding transcription factor activity, RNA polymerase II-specific"/>
    <property type="evidence" value="ECO:0007669"/>
    <property type="project" value="TreeGrafter"/>
</dbReference>
<dbReference type="InterPro" id="IPR013767">
    <property type="entry name" value="PAS_fold"/>
</dbReference>